<feature type="domain" description="Methyltransferase" evidence="1">
    <location>
        <begin position="50"/>
        <end position="146"/>
    </location>
</feature>
<proteinExistence type="predicted"/>
<evidence type="ECO:0000313" key="2">
    <source>
        <dbReference type="EMBL" id="WUQ82140.1"/>
    </source>
</evidence>
<dbReference type="CDD" id="cd02440">
    <property type="entry name" value="AdoMet_MTases"/>
    <property type="match status" value="1"/>
</dbReference>
<evidence type="ECO:0000313" key="3">
    <source>
        <dbReference type="Proteomes" id="UP001432222"/>
    </source>
</evidence>
<gene>
    <name evidence="2" type="ORF">OHA16_03565</name>
</gene>
<accession>A0ABZ1TUV7</accession>
<dbReference type="InterPro" id="IPR041698">
    <property type="entry name" value="Methyltransf_25"/>
</dbReference>
<dbReference type="InterPro" id="IPR029063">
    <property type="entry name" value="SAM-dependent_MTases_sf"/>
</dbReference>
<reference evidence="2" key="1">
    <citation type="submission" date="2022-10" db="EMBL/GenBank/DDBJ databases">
        <title>The complete genomes of actinobacterial strains from the NBC collection.</title>
        <authorList>
            <person name="Joergensen T.S."/>
            <person name="Alvarez Arevalo M."/>
            <person name="Sterndorff E.B."/>
            <person name="Faurdal D."/>
            <person name="Vuksanovic O."/>
            <person name="Mourched A.-S."/>
            <person name="Charusanti P."/>
            <person name="Shaw S."/>
            <person name="Blin K."/>
            <person name="Weber T."/>
        </authorList>
    </citation>
    <scope>NUCLEOTIDE SEQUENCE</scope>
    <source>
        <strain evidence="2">NBC_00222</strain>
    </source>
</reference>
<dbReference type="EMBL" id="CP108110">
    <property type="protein sequence ID" value="WUQ82140.1"/>
    <property type="molecule type" value="Genomic_DNA"/>
</dbReference>
<protein>
    <submittedName>
        <fullName evidence="2">Class I SAM-dependent methyltransferase</fullName>
    </submittedName>
</protein>
<dbReference type="Gene3D" id="3.40.50.150">
    <property type="entry name" value="Vaccinia Virus protein VP39"/>
    <property type="match status" value="1"/>
</dbReference>
<evidence type="ECO:0000259" key="1">
    <source>
        <dbReference type="Pfam" id="PF13649"/>
    </source>
</evidence>
<dbReference type="GO" id="GO:0032259">
    <property type="term" value="P:methylation"/>
    <property type="evidence" value="ECO:0007669"/>
    <property type="project" value="UniProtKB-KW"/>
</dbReference>
<dbReference type="GO" id="GO:0008168">
    <property type="term" value="F:methyltransferase activity"/>
    <property type="evidence" value="ECO:0007669"/>
    <property type="project" value="UniProtKB-KW"/>
</dbReference>
<keyword evidence="2" id="KW-0808">Transferase</keyword>
<dbReference type="Pfam" id="PF13649">
    <property type="entry name" value="Methyltransf_25"/>
    <property type="match status" value="1"/>
</dbReference>
<keyword evidence="2" id="KW-0489">Methyltransferase</keyword>
<dbReference type="PANTHER" id="PTHR43591">
    <property type="entry name" value="METHYLTRANSFERASE"/>
    <property type="match status" value="1"/>
</dbReference>
<dbReference type="RefSeq" id="WP_328953206.1">
    <property type="nucleotide sequence ID" value="NZ_CP108110.1"/>
</dbReference>
<dbReference type="SUPFAM" id="SSF53335">
    <property type="entry name" value="S-adenosyl-L-methionine-dependent methyltransferases"/>
    <property type="match status" value="1"/>
</dbReference>
<name>A0ABZ1TUV7_9ACTN</name>
<sequence>MSEFSVRDFYDELARDYHLMFRDWDASVAYQAGVLGEFVRQGLGAGPQRVLDCSCGIGTQAIGLASAGHQVVGSDLSPAAAARAAAEAVARGSRLPAAAADMRRLPFADGAFDVIVCADNSLPHLLSGEDLRAALLGMRRVLRDDGLLMVTVRDYDEARRTRPTATPPQVSETSEGKVITFQLWHWHEDGERYDLEHFQLVPAASTWDVRVRRTTYWALTRSQLTEFVAGAGFTGITWHSPESSGYYQPVLTARRGGPGSGSVPPGKSG</sequence>
<keyword evidence="3" id="KW-1185">Reference proteome</keyword>
<organism evidence="2 3">
    <name type="scientific">Kitasatospora purpeofusca</name>
    <dbReference type="NCBI Taxonomy" id="67352"/>
    <lineage>
        <taxon>Bacteria</taxon>
        <taxon>Bacillati</taxon>
        <taxon>Actinomycetota</taxon>
        <taxon>Actinomycetes</taxon>
        <taxon>Kitasatosporales</taxon>
        <taxon>Streptomycetaceae</taxon>
        <taxon>Kitasatospora</taxon>
    </lineage>
</organism>
<dbReference type="Proteomes" id="UP001432222">
    <property type="component" value="Chromosome"/>
</dbReference>